<name>A0A7I8DFU8_9BACL</name>
<keyword evidence="2" id="KW-0413">Isomerase</keyword>
<evidence type="ECO:0000256" key="2">
    <source>
        <dbReference type="ARBA" id="ARBA00023235"/>
    </source>
</evidence>
<dbReference type="Pfam" id="PF04303">
    <property type="entry name" value="PrpF"/>
    <property type="match status" value="1"/>
</dbReference>
<dbReference type="KEGG" id="eff:skT53_17460"/>
<gene>
    <name evidence="3" type="ORF">skT53_17460</name>
</gene>
<dbReference type="InterPro" id="IPR007400">
    <property type="entry name" value="PrpF-like"/>
</dbReference>
<evidence type="ECO:0000313" key="4">
    <source>
        <dbReference type="Proteomes" id="UP000593802"/>
    </source>
</evidence>
<dbReference type="EMBL" id="AP023366">
    <property type="protein sequence ID" value="BCJ86761.1"/>
    <property type="molecule type" value="Genomic_DNA"/>
</dbReference>
<dbReference type="Gene3D" id="3.10.310.10">
    <property type="entry name" value="Diaminopimelate Epimerase, Chain A, domain 1"/>
    <property type="match status" value="2"/>
</dbReference>
<proteinExistence type="inferred from homology"/>
<evidence type="ECO:0000256" key="1">
    <source>
        <dbReference type="ARBA" id="ARBA00007673"/>
    </source>
</evidence>
<dbReference type="RefSeq" id="WP_200760725.1">
    <property type="nucleotide sequence ID" value="NZ_AP023366.1"/>
</dbReference>
<reference evidence="3 4" key="1">
    <citation type="submission" date="2020-08" db="EMBL/GenBank/DDBJ databases">
        <title>Complete Genome Sequence of Effusibacillus dendaii Strain skT53, Isolated from Farmland soil.</title>
        <authorList>
            <person name="Konishi T."/>
            <person name="Kawasaki H."/>
        </authorList>
    </citation>
    <scope>NUCLEOTIDE SEQUENCE [LARGE SCALE GENOMIC DNA]</scope>
    <source>
        <strain evidence="4">skT53</strain>
    </source>
</reference>
<sequence length="382" mass="41284">MQISIPCILMRGGTSKGVFFLEEDLPKSPAVRNEVIVRAFGSPDPSGRQIDGLGGGTSTTSKMAIISKRKEEVNGINYTFGQVDLKTSLVDMRGNCGNLSSAVGPYAIDMRLVDKIEEPYTKVRIYNTNTQKYIVAHVPTRNGKTLYDGDFQIAGVPGQGSKIQLDFMEPGGAVTGWLLPTGQPVEMINTDSYGSFQVSIVDAANPVVFVRAADIGLTGKELPKDIDNNMQLLDKILQIRAAAAVRIGLAQDMQDAFVNVPSVPKVAFLSEPSDYITTSDAVVQKEEIDIMARMLSMGKMHPSFAITGSICLAVACKIDGTLAHEMVPVDRRNNYELQIGHCSGAISVGAEVIQEQGTYRALRGSVFRTARRLMSGMVDVSI</sequence>
<dbReference type="PANTHER" id="PTHR43709">
    <property type="entry name" value="ACONITATE ISOMERASE-RELATED"/>
    <property type="match status" value="1"/>
</dbReference>
<keyword evidence="4" id="KW-1185">Reference proteome</keyword>
<comment type="similarity">
    <text evidence="1">Belongs to the PrpF family.</text>
</comment>
<dbReference type="Proteomes" id="UP000593802">
    <property type="component" value="Chromosome"/>
</dbReference>
<dbReference type="AlphaFoldDB" id="A0A7I8DFU8"/>
<protein>
    <recommendedName>
        <fullName evidence="5">3-methylitaconate isomerase</fullName>
    </recommendedName>
</protein>
<organism evidence="3 4">
    <name type="scientific">Effusibacillus dendaii</name>
    <dbReference type="NCBI Taxonomy" id="2743772"/>
    <lineage>
        <taxon>Bacteria</taxon>
        <taxon>Bacillati</taxon>
        <taxon>Bacillota</taxon>
        <taxon>Bacilli</taxon>
        <taxon>Bacillales</taxon>
        <taxon>Alicyclobacillaceae</taxon>
        <taxon>Effusibacillus</taxon>
    </lineage>
</organism>
<evidence type="ECO:0000313" key="3">
    <source>
        <dbReference type="EMBL" id="BCJ86761.1"/>
    </source>
</evidence>
<dbReference type="PANTHER" id="PTHR43709:SF2">
    <property type="entry name" value="DUF453 DOMAIN PROTEIN (AFU_ORTHOLOGUE AFUA_6G00360)"/>
    <property type="match status" value="1"/>
</dbReference>
<accession>A0A7I8DFU8</accession>
<dbReference type="GO" id="GO:0016853">
    <property type="term" value="F:isomerase activity"/>
    <property type="evidence" value="ECO:0007669"/>
    <property type="project" value="UniProtKB-KW"/>
</dbReference>
<dbReference type="SUPFAM" id="SSF54506">
    <property type="entry name" value="Diaminopimelate epimerase-like"/>
    <property type="match status" value="2"/>
</dbReference>
<evidence type="ECO:0008006" key="5">
    <source>
        <dbReference type="Google" id="ProtNLM"/>
    </source>
</evidence>